<accession>A0A2G0CF07</accession>
<name>A0A2G0CF07_9BACT</name>
<evidence type="ECO:0000256" key="1">
    <source>
        <dbReference type="ARBA" id="ARBA00006420"/>
    </source>
</evidence>
<dbReference type="GO" id="GO:0016226">
    <property type="term" value="P:iron-sulfur cluster assembly"/>
    <property type="evidence" value="ECO:0007669"/>
    <property type="project" value="InterPro"/>
</dbReference>
<dbReference type="RefSeq" id="WP_099106174.1">
    <property type="nucleotide sequence ID" value="NZ_JAATJF010000001.1"/>
</dbReference>
<dbReference type="EMBL" id="PDLO01000003">
    <property type="protein sequence ID" value="PHK98564.1"/>
    <property type="molecule type" value="Genomic_DNA"/>
</dbReference>
<comment type="caution">
    <text evidence="3">The sequence shown here is derived from an EMBL/GenBank/DDBJ whole genome shotgun (WGS) entry which is preliminary data.</text>
</comment>
<dbReference type="Proteomes" id="UP000226437">
    <property type="component" value="Unassembled WGS sequence"/>
</dbReference>
<dbReference type="InterPro" id="IPR036498">
    <property type="entry name" value="Nfu/NifU_N_sf"/>
</dbReference>
<evidence type="ECO:0000259" key="2">
    <source>
        <dbReference type="SMART" id="SM00932"/>
    </source>
</evidence>
<dbReference type="InterPro" id="IPR035433">
    <property type="entry name" value="NFU1-like"/>
</dbReference>
<reference evidence="3 4" key="1">
    <citation type="submission" date="2017-10" db="EMBL/GenBank/DDBJ databases">
        <title>The draft genome sequence of Lewinella marina KCTC 32374.</title>
        <authorList>
            <person name="Wang K."/>
        </authorList>
    </citation>
    <scope>NUCLEOTIDE SEQUENCE [LARGE SCALE GENOMIC DNA]</scope>
    <source>
        <strain evidence="3 4">MKG-38</strain>
    </source>
</reference>
<dbReference type="Pfam" id="PF01106">
    <property type="entry name" value="NifU"/>
    <property type="match status" value="1"/>
</dbReference>
<dbReference type="SMART" id="SM00932">
    <property type="entry name" value="Nfu_N"/>
    <property type="match status" value="1"/>
</dbReference>
<evidence type="ECO:0000313" key="3">
    <source>
        <dbReference type="EMBL" id="PHK98564.1"/>
    </source>
</evidence>
<dbReference type="Gene3D" id="3.30.300.130">
    <property type="entry name" value="Fe-S cluster assembly (FSCA)"/>
    <property type="match status" value="1"/>
</dbReference>
<dbReference type="PANTHER" id="PTHR11178:SF1">
    <property type="entry name" value="NFU1 IRON-SULFUR CLUSTER SCAFFOLD HOMOLOG, MITOCHONDRIAL"/>
    <property type="match status" value="1"/>
</dbReference>
<dbReference type="PIRSF" id="PIRSF036773">
    <property type="entry name" value="HIRIP5"/>
    <property type="match status" value="1"/>
</dbReference>
<dbReference type="AlphaFoldDB" id="A0A2G0CF07"/>
<organism evidence="3 4">
    <name type="scientific">Neolewinella marina</name>
    <dbReference type="NCBI Taxonomy" id="438751"/>
    <lineage>
        <taxon>Bacteria</taxon>
        <taxon>Pseudomonadati</taxon>
        <taxon>Bacteroidota</taxon>
        <taxon>Saprospiria</taxon>
        <taxon>Saprospirales</taxon>
        <taxon>Lewinellaceae</taxon>
        <taxon>Neolewinella</taxon>
    </lineage>
</organism>
<dbReference type="SUPFAM" id="SSF110836">
    <property type="entry name" value="Hypothetical protein SAV1430"/>
    <property type="match status" value="1"/>
</dbReference>
<dbReference type="OrthoDB" id="9796965at2"/>
<evidence type="ECO:0000313" key="4">
    <source>
        <dbReference type="Proteomes" id="UP000226437"/>
    </source>
</evidence>
<dbReference type="InterPro" id="IPR014824">
    <property type="entry name" value="Nfu/NifU_N"/>
</dbReference>
<feature type="domain" description="Scaffold protein Nfu/NifU N-terminal" evidence="2">
    <location>
        <begin position="14"/>
        <end position="100"/>
    </location>
</feature>
<protein>
    <submittedName>
        <fullName evidence="3">NifU family protein</fullName>
    </submittedName>
</protein>
<comment type="similarity">
    <text evidence="1">Belongs to the NifU family.</text>
</comment>
<proteinExistence type="inferred from homology"/>
<sequence length="206" mass="23434">MSQATTATKRPVLLYTEQTPNPETLKFVTNRMLYNGTAEFREEDFAREWSPLATELYDFPYVQKVYIANNYVTITKEFNYSWDDIMLTLKEFVKGFLEENKTVIKDGFAEAVAEIEAERGVGYEYTEDEAETVSQIKELIDTYVKPAVESDGGNIEFKSYRDGVVTVIMQGACSGCPSSTVTLKSGIEQMLKRMMPQVKEVQQEMG</sequence>
<dbReference type="GO" id="GO:0051536">
    <property type="term" value="F:iron-sulfur cluster binding"/>
    <property type="evidence" value="ECO:0007669"/>
    <property type="project" value="InterPro"/>
</dbReference>
<dbReference type="Pfam" id="PF08712">
    <property type="entry name" value="Nfu_N"/>
    <property type="match status" value="1"/>
</dbReference>
<dbReference type="Gene3D" id="3.30.1370.70">
    <property type="entry name" value="Scaffold protein Nfu/NifU, N-terminal domain"/>
    <property type="match status" value="1"/>
</dbReference>
<gene>
    <name evidence="3" type="ORF">CGL56_08810</name>
</gene>
<dbReference type="InterPro" id="IPR034904">
    <property type="entry name" value="FSCA_dom_sf"/>
</dbReference>
<keyword evidence="4" id="KW-1185">Reference proteome</keyword>
<dbReference type="SUPFAM" id="SSF117916">
    <property type="entry name" value="Fe-S cluster assembly (FSCA) domain-like"/>
    <property type="match status" value="1"/>
</dbReference>
<dbReference type="InterPro" id="IPR001075">
    <property type="entry name" value="NIF_FeS_clus_asmbl_NifU_C"/>
</dbReference>
<dbReference type="PANTHER" id="PTHR11178">
    <property type="entry name" value="IRON-SULFUR CLUSTER SCAFFOLD PROTEIN NFU-RELATED"/>
    <property type="match status" value="1"/>
</dbReference>
<dbReference type="GO" id="GO:0005506">
    <property type="term" value="F:iron ion binding"/>
    <property type="evidence" value="ECO:0007669"/>
    <property type="project" value="InterPro"/>
</dbReference>